<organism evidence="8 9">
    <name type="scientific">Desulfobulbus oligotrophicus</name>
    <dbReference type="NCBI Taxonomy" id="1909699"/>
    <lineage>
        <taxon>Bacteria</taxon>
        <taxon>Pseudomonadati</taxon>
        <taxon>Thermodesulfobacteriota</taxon>
        <taxon>Desulfobulbia</taxon>
        <taxon>Desulfobulbales</taxon>
        <taxon>Desulfobulbaceae</taxon>
        <taxon>Desulfobulbus</taxon>
    </lineage>
</organism>
<feature type="transmembrane region" description="Helical" evidence="6">
    <location>
        <begin position="69"/>
        <end position="90"/>
    </location>
</feature>
<comment type="subcellular location">
    <subcellularLocation>
        <location evidence="1">Membrane</location>
        <topology evidence="1">Multi-pass membrane protein</topology>
    </subcellularLocation>
</comment>
<name>A0A7T5VDS9_9BACT</name>
<keyword evidence="2 6" id="KW-0812">Transmembrane</keyword>
<feature type="transmembrane region" description="Helical" evidence="6">
    <location>
        <begin position="163"/>
        <end position="186"/>
    </location>
</feature>
<evidence type="ECO:0000256" key="4">
    <source>
        <dbReference type="ARBA" id="ARBA00022989"/>
    </source>
</evidence>
<evidence type="ECO:0000256" key="1">
    <source>
        <dbReference type="ARBA" id="ARBA00004141"/>
    </source>
</evidence>
<dbReference type="Proteomes" id="UP000596092">
    <property type="component" value="Chromosome"/>
</dbReference>
<dbReference type="PANTHER" id="PTHR31566">
    <property type="entry name" value="CYTOCHROME C BIOGENESIS PROTEIN CCS1, CHLOROPLASTIC"/>
    <property type="match status" value="1"/>
</dbReference>
<keyword evidence="9" id="KW-1185">Reference proteome</keyword>
<gene>
    <name evidence="8" type="ORF">HP555_08700</name>
</gene>
<dbReference type="EMBL" id="CP054140">
    <property type="protein sequence ID" value="QQG65941.1"/>
    <property type="molecule type" value="Genomic_DNA"/>
</dbReference>
<dbReference type="AlphaFoldDB" id="A0A7T5VDS9"/>
<sequence>MNSLKKNSFTSLFASVQLALFLLFLLASTSIIGTLIPQNSPRAFYIERYGQKTAQFFQLLDITDMYNSWWFLFLLSLFAVNLIVCSMERIPQVFRILRRDSLTVSPDRLQHLPIKKEIQLPISPEAANSRVLTILKNKGWQPRSKNIGASYLTVADRGGWTRFGVYIVHGSILLILVGALFGSSVVARKLLRDPQFAFKGSIMLPEGESTDHVTTFKTGKQVGLGFQLRCDTFTIEHYPNGMPKTYRTRASIAENGQVVQTADIEVNKPLTYKGVTFYQSNYQPYQNYRVILQKKESNMATAAVIVPATQLEWSEAGVSYGIINRESQGEITRRLKIWFTDNQGDPAVFWVDTDQETVIQRPSGTYLLTISQRYASGLQATKDPGVWLVYSGCLLMLVGLYVAFFLSHRKIYVFIQEDGQASRILFAGEANKNKVGFEAKLFELIEESKK</sequence>
<reference evidence="8 9" key="1">
    <citation type="submission" date="2020-05" db="EMBL/GenBank/DDBJ databases">
        <title>Complete genome of Desulfobulbus oligotrophicus.</title>
        <authorList>
            <person name="Podar M."/>
        </authorList>
    </citation>
    <scope>NUCLEOTIDE SEQUENCE [LARGE SCALE GENOMIC DNA]</scope>
    <source>
        <strain evidence="8 9">Prop6</strain>
    </source>
</reference>
<dbReference type="RefSeq" id="WP_199261589.1">
    <property type="nucleotide sequence ID" value="NZ_CP054140.1"/>
</dbReference>
<dbReference type="Pfam" id="PF05140">
    <property type="entry name" value="ResB"/>
    <property type="match status" value="2"/>
</dbReference>
<protein>
    <submittedName>
        <fullName evidence="8">Cytochrome c biogenesis protein ResB</fullName>
    </submittedName>
</protein>
<dbReference type="GO" id="GO:0017004">
    <property type="term" value="P:cytochrome complex assembly"/>
    <property type="evidence" value="ECO:0007669"/>
    <property type="project" value="UniProtKB-KW"/>
</dbReference>
<evidence type="ECO:0000259" key="7">
    <source>
        <dbReference type="Pfam" id="PF05140"/>
    </source>
</evidence>
<feature type="domain" description="ResB-like" evidence="7">
    <location>
        <begin position="16"/>
        <end position="298"/>
    </location>
</feature>
<proteinExistence type="predicted"/>
<keyword evidence="4 6" id="KW-1133">Transmembrane helix</keyword>
<evidence type="ECO:0000256" key="2">
    <source>
        <dbReference type="ARBA" id="ARBA00022692"/>
    </source>
</evidence>
<feature type="domain" description="ResB-like" evidence="7">
    <location>
        <begin position="360"/>
        <end position="440"/>
    </location>
</feature>
<dbReference type="KEGG" id="dog:HP555_08700"/>
<evidence type="ECO:0000256" key="5">
    <source>
        <dbReference type="ARBA" id="ARBA00023136"/>
    </source>
</evidence>
<evidence type="ECO:0000256" key="3">
    <source>
        <dbReference type="ARBA" id="ARBA00022748"/>
    </source>
</evidence>
<evidence type="ECO:0000313" key="9">
    <source>
        <dbReference type="Proteomes" id="UP000596092"/>
    </source>
</evidence>
<dbReference type="PANTHER" id="PTHR31566:SF0">
    <property type="entry name" value="CYTOCHROME C BIOGENESIS PROTEIN CCS1, CHLOROPLASTIC"/>
    <property type="match status" value="1"/>
</dbReference>
<evidence type="ECO:0000313" key="8">
    <source>
        <dbReference type="EMBL" id="QQG65941.1"/>
    </source>
</evidence>
<evidence type="ECO:0000256" key="6">
    <source>
        <dbReference type="SAM" id="Phobius"/>
    </source>
</evidence>
<dbReference type="InterPro" id="IPR007816">
    <property type="entry name" value="ResB-like_domain"/>
</dbReference>
<dbReference type="InterPro" id="IPR023494">
    <property type="entry name" value="Cyt_c_bgen_Ccs1/CcsB/ResB"/>
</dbReference>
<keyword evidence="5 6" id="KW-0472">Membrane</keyword>
<dbReference type="GO" id="GO:0016020">
    <property type="term" value="C:membrane"/>
    <property type="evidence" value="ECO:0007669"/>
    <property type="project" value="UniProtKB-SubCell"/>
</dbReference>
<accession>A0A7T5VDS9</accession>
<feature type="transmembrane region" description="Helical" evidence="6">
    <location>
        <begin position="12"/>
        <end position="36"/>
    </location>
</feature>
<keyword evidence="3" id="KW-0201">Cytochrome c-type biogenesis</keyword>
<feature type="transmembrane region" description="Helical" evidence="6">
    <location>
        <begin position="387"/>
        <end position="406"/>
    </location>
</feature>